<comment type="cofactor">
    <cofactor evidence="1">
        <name>pyrroloquinoline quinone</name>
        <dbReference type="ChEBI" id="CHEBI:58442"/>
    </cofactor>
</comment>
<proteinExistence type="inferred from homology"/>
<evidence type="ECO:0000259" key="5">
    <source>
        <dbReference type="Pfam" id="PF01011"/>
    </source>
</evidence>
<dbReference type="RefSeq" id="WP_206963566.1">
    <property type="nucleotide sequence ID" value="NZ_JAFLRJ010000186.1"/>
</dbReference>
<dbReference type="Pfam" id="PF01011">
    <property type="entry name" value="PQQ"/>
    <property type="match status" value="1"/>
</dbReference>
<dbReference type="PANTHER" id="PTHR32303">
    <property type="entry name" value="QUINOPROTEIN ALCOHOL DEHYDROGENASE (CYTOCHROME C)"/>
    <property type="match status" value="1"/>
</dbReference>
<evidence type="ECO:0000259" key="6">
    <source>
        <dbReference type="Pfam" id="PF13360"/>
    </source>
</evidence>
<accession>A0A939JFI0</accession>
<dbReference type="Pfam" id="PF13360">
    <property type="entry name" value="PQQ_2"/>
    <property type="match status" value="1"/>
</dbReference>
<dbReference type="GO" id="GO:0016491">
    <property type="term" value="F:oxidoreductase activity"/>
    <property type="evidence" value="ECO:0007669"/>
    <property type="project" value="UniProtKB-KW"/>
</dbReference>
<keyword evidence="3" id="KW-0560">Oxidoreductase</keyword>
<dbReference type="PANTHER" id="PTHR32303:SF10">
    <property type="entry name" value="OUTER MEMBRANE PROTEIN ASSEMBLY FACTOR BAMB"/>
    <property type="match status" value="1"/>
</dbReference>
<dbReference type="Gene3D" id="2.130.10.10">
    <property type="entry name" value="YVTN repeat-like/Quinoprotein amine dehydrogenase"/>
    <property type="match status" value="1"/>
</dbReference>
<dbReference type="AlphaFoldDB" id="A0A939JFI0"/>
<evidence type="ECO:0000313" key="8">
    <source>
        <dbReference type="Proteomes" id="UP000664167"/>
    </source>
</evidence>
<keyword evidence="8" id="KW-1185">Reference proteome</keyword>
<sequence length="525" mass="56404">MLPRRLAAVLLSMALALLVAAAPEPPETPAVKKREAITTSNVAKLKTKWVFTATDDVQVTPAVRDGITYFSDYGGYVYAVKASTGALIWKGYVPDYTGSPNAIARTNPVVSGDLLILGDNHKIWKPHQGAHLFALNRWTGRLVWNTQVDAHEAAVITADPVVRGSRIYAGVSSIEEGYASSAGYKCCTFRGSVVSVDLRTGRLIWQTHTLPSRLVTACTATDCGYSGNAVWSKPVVDPATGTLYTATGNNYTVPESVEACVRKALEDKVSFDHCSDPENLQETVLALDLDTGRVKWSHRVSGYDAWIVACPEDPVSWCPDPGGEDFDFGSGPDLFRIHDKRGSRKVVGVGQKSGVYWAFDAKNGSLVWKTLVGPGSLYGGIMHGTTVDDKRIYMPIGNVDRKPYVLQPSGRTATAGSWSALDKNTGKILWQTADPGPRVPFDIGKPTVTGGVVFVGSQDPDKNNMYALDARTGKILWGFPSGGSVGRGPAVVDGTVYWGSGYTLAKILFGGASNNKLYAFSVNGR</sequence>
<comment type="caution">
    <text evidence="7">The sequence shown here is derived from an EMBL/GenBank/DDBJ whole genome shotgun (WGS) entry which is preliminary data.</text>
</comment>
<comment type="similarity">
    <text evidence="2">Belongs to the bacterial PQQ dehydrogenase family.</text>
</comment>
<evidence type="ECO:0000256" key="4">
    <source>
        <dbReference type="SAM" id="SignalP"/>
    </source>
</evidence>
<dbReference type="Gene3D" id="2.140.10.10">
    <property type="entry name" value="Quinoprotein alcohol dehydrogenase-like superfamily"/>
    <property type="match status" value="1"/>
</dbReference>
<dbReference type="Proteomes" id="UP000664167">
    <property type="component" value="Unassembled WGS sequence"/>
</dbReference>
<dbReference type="EMBL" id="JAFLRJ010000186">
    <property type="protein sequence ID" value="MBO0514156.1"/>
    <property type="molecule type" value="Genomic_DNA"/>
</dbReference>
<protein>
    <submittedName>
        <fullName evidence="7">PQQ-binding-like beta-propeller repeat protein</fullName>
    </submittedName>
</protein>
<dbReference type="InterPro" id="IPR018391">
    <property type="entry name" value="PQQ_b-propeller_rpt"/>
</dbReference>
<reference evidence="7" key="1">
    <citation type="submission" date="2021-03" db="EMBL/GenBank/DDBJ databases">
        <title>Streptomyces poriferae sp. nov., a novel marine sponge-derived Actinobacteria species with anti-MRSA activity.</title>
        <authorList>
            <person name="Sandoval-Powers M."/>
            <person name="Kralova S."/>
            <person name="Nguyen G.-S."/>
            <person name="Fawwal D."/>
            <person name="Degnes K."/>
            <person name="Klinkenberg G."/>
            <person name="Sletta H."/>
            <person name="Wentzel A."/>
            <person name="Liles M.R."/>
        </authorList>
    </citation>
    <scope>NUCLEOTIDE SEQUENCE</scope>
    <source>
        <strain evidence="7">DSM 41794</strain>
    </source>
</reference>
<dbReference type="SMART" id="SM00564">
    <property type="entry name" value="PQQ"/>
    <property type="match status" value="7"/>
</dbReference>
<organism evidence="7 8">
    <name type="scientific">Streptomyces beijiangensis</name>
    <dbReference type="NCBI Taxonomy" id="163361"/>
    <lineage>
        <taxon>Bacteria</taxon>
        <taxon>Bacillati</taxon>
        <taxon>Actinomycetota</taxon>
        <taxon>Actinomycetes</taxon>
        <taxon>Kitasatosporales</taxon>
        <taxon>Streptomycetaceae</taxon>
        <taxon>Streptomyces</taxon>
    </lineage>
</organism>
<dbReference type="InterPro" id="IPR015943">
    <property type="entry name" value="WD40/YVTN_repeat-like_dom_sf"/>
</dbReference>
<feature type="chain" id="PRO_5037059260" evidence="4">
    <location>
        <begin position="22"/>
        <end position="525"/>
    </location>
</feature>
<name>A0A939JFI0_9ACTN</name>
<gene>
    <name evidence="7" type="ORF">J0695_20470</name>
</gene>
<dbReference type="SUPFAM" id="SSF50998">
    <property type="entry name" value="Quinoprotein alcohol dehydrogenase-like"/>
    <property type="match status" value="1"/>
</dbReference>
<evidence type="ECO:0000256" key="2">
    <source>
        <dbReference type="ARBA" id="ARBA00008156"/>
    </source>
</evidence>
<feature type="domain" description="Pyrrolo-quinoline quinone repeat" evidence="5">
    <location>
        <begin position="35"/>
        <end position="369"/>
    </location>
</feature>
<dbReference type="InterPro" id="IPR011047">
    <property type="entry name" value="Quinoprotein_ADH-like_sf"/>
</dbReference>
<keyword evidence="4" id="KW-0732">Signal</keyword>
<evidence type="ECO:0000313" key="7">
    <source>
        <dbReference type="EMBL" id="MBO0514156.1"/>
    </source>
</evidence>
<feature type="domain" description="Pyrrolo-quinoline quinone repeat" evidence="6">
    <location>
        <begin position="419"/>
        <end position="500"/>
    </location>
</feature>
<dbReference type="InterPro" id="IPR002372">
    <property type="entry name" value="PQQ_rpt_dom"/>
</dbReference>
<evidence type="ECO:0000256" key="3">
    <source>
        <dbReference type="ARBA" id="ARBA00023002"/>
    </source>
</evidence>
<feature type="signal peptide" evidence="4">
    <location>
        <begin position="1"/>
        <end position="21"/>
    </location>
</feature>
<evidence type="ECO:0000256" key="1">
    <source>
        <dbReference type="ARBA" id="ARBA00001931"/>
    </source>
</evidence>